<protein>
    <submittedName>
        <fullName evidence="1">DUF3748 domain-containing protein</fullName>
    </submittedName>
</protein>
<dbReference type="RefSeq" id="WP_120711971.1">
    <property type="nucleotide sequence ID" value="NZ_RBCJ01000002.1"/>
</dbReference>
<organism evidence="1 2">
    <name type="scientific">Ulvibacterium marinum</name>
    <dbReference type="NCBI Taxonomy" id="2419782"/>
    <lineage>
        <taxon>Bacteria</taxon>
        <taxon>Pseudomonadati</taxon>
        <taxon>Bacteroidota</taxon>
        <taxon>Flavobacteriia</taxon>
        <taxon>Flavobacteriales</taxon>
        <taxon>Flavobacteriaceae</taxon>
        <taxon>Ulvibacterium</taxon>
    </lineage>
</organism>
<comment type="caution">
    <text evidence="1">The sequence shown here is derived from an EMBL/GenBank/DDBJ whole genome shotgun (WGS) entry which is preliminary data.</text>
</comment>
<dbReference type="EMBL" id="RBCJ01000002">
    <property type="protein sequence ID" value="RKN81818.1"/>
    <property type="molecule type" value="Genomic_DNA"/>
</dbReference>
<name>A0A3B0CAT9_9FLAO</name>
<gene>
    <name evidence="1" type="ORF">D7Z94_07290</name>
</gene>
<dbReference type="Proteomes" id="UP000276603">
    <property type="component" value="Unassembled WGS sequence"/>
</dbReference>
<accession>A0A3B0CAT9</accession>
<sequence>MARQLRIIAQLWISLCLVGFLASCTKDSYRTERQLTIDFSQNHDLDNNDNFSPDDQWLVYDTRTEEGGIGGNGKIEKVHVVTGEQVTLYELDHNKAFGPGVGAVSYSHTNNQVVFIHGLLNASTDYPYEQWRRTGVIVEDDAPGIPLFMDARDVSFPFNPGALRGGTHRHEWSGDGQWIGFTYNDALMKKREDSTGVNYNLRTIGVSKNEKKVIVKDSLKGDNFSGDWFSAVVVQVEPNPRNGSDEISRAEADSWVGTYGYSKDDGTKQRARAFIGTVNDATGKEVKEVYLVDIPECLSCIGEDGPLEGTKTSFPSPPAGTVQRRLTYTVKSKFPGCEGVVRSSYDGALLAFLAYDDNNIKQVFTISPKGGTPVQQTFHPSDVQSGVRWHPKEYRIGYVWNNAVVSRKIGERAFEIWTKPSTEPPMNLVWSHDGNTIAYNKIVTNTKGRSAKQIFVIDL</sequence>
<dbReference type="SUPFAM" id="SSF82171">
    <property type="entry name" value="DPP6 N-terminal domain-like"/>
    <property type="match status" value="1"/>
</dbReference>
<evidence type="ECO:0000313" key="2">
    <source>
        <dbReference type="Proteomes" id="UP000276603"/>
    </source>
</evidence>
<dbReference type="AlphaFoldDB" id="A0A3B0CAT9"/>
<dbReference type="Gene3D" id="2.120.10.30">
    <property type="entry name" value="TolB, C-terminal domain"/>
    <property type="match status" value="1"/>
</dbReference>
<dbReference type="Pfam" id="PF12566">
    <property type="entry name" value="DUF3748"/>
    <property type="match status" value="1"/>
</dbReference>
<proteinExistence type="predicted"/>
<keyword evidence="2" id="KW-1185">Reference proteome</keyword>
<evidence type="ECO:0000313" key="1">
    <source>
        <dbReference type="EMBL" id="RKN81818.1"/>
    </source>
</evidence>
<reference evidence="1 2" key="1">
    <citation type="submission" date="2018-10" db="EMBL/GenBank/DDBJ databases">
        <title>Ulvibacterium marinum gen. nov., sp. nov., a novel marine bacterium of the family Flavobacteriaceae, isolated from a culture of the green alga Ulva prolifera.</title>
        <authorList>
            <person name="Zhang Z."/>
        </authorList>
    </citation>
    <scope>NUCLEOTIDE SEQUENCE [LARGE SCALE GENOMIC DNA]</scope>
    <source>
        <strain evidence="1 2">CCMM003</strain>
    </source>
</reference>
<dbReference type="InterPro" id="IPR022223">
    <property type="entry name" value="DUF3748"/>
</dbReference>
<dbReference type="InterPro" id="IPR011042">
    <property type="entry name" value="6-blade_b-propeller_TolB-like"/>
</dbReference>
<dbReference type="OrthoDB" id="626010at2"/>
<dbReference type="PROSITE" id="PS51257">
    <property type="entry name" value="PROKAR_LIPOPROTEIN"/>
    <property type="match status" value="1"/>
</dbReference>